<evidence type="ECO:0000313" key="2">
    <source>
        <dbReference type="EMBL" id="CAI0642488.1"/>
    </source>
</evidence>
<organism evidence="2 3">
    <name type="scientific">Colletotrichum noveboracense</name>
    <dbReference type="NCBI Taxonomy" id="2664923"/>
    <lineage>
        <taxon>Eukaryota</taxon>
        <taxon>Fungi</taxon>
        <taxon>Dikarya</taxon>
        <taxon>Ascomycota</taxon>
        <taxon>Pezizomycotina</taxon>
        <taxon>Sordariomycetes</taxon>
        <taxon>Hypocreomycetidae</taxon>
        <taxon>Glomerellales</taxon>
        <taxon>Glomerellaceae</taxon>
        <taxon>Colletotrichum</taxon>
        <taxon>Colletotrichum gloeosporioides species complex</taxon>
    </lineage>
</organism>
<keyword evidence="3" id="KW-1185">Reference proteome</keyword>
<feature type="compositionally biased region" description="Basic and acidic residues" evidence="1">
    <location>
        <begin position="349"/>
        <end position="363"/>
    </location>
</feature>
<dbReference type="EMBL" id="CAMGZC010000058">
    <property type="protein sequence ID" value="CAI0642488.1"/>
    <property type="molecule type" value="Genomic_DNA"/>
</dbReference>
<feature type="region of interest" description="Disordered" evidence="1">
    <location>
        <begin position="314"/>
        <end position="373"/>
    </location>
</feature>
<sequence>MKFSHRTIKTSINTLFCTIHTEESLIDKKRHTIDTKNREIAGKLYSQIERICRHVKIILTGFFRWLDWNADQGSKTSTDFPDLFDDDLSELSPSDWDCGCDSDDSDCEIQCLPPPVHPAPTSRSGQYSMADNYKFANRVRERYKRSVRLEKKFAERTQKRETVFERKYYEIRLKKLSKMEAAIANIRKKSSVQPQKIPSVQDLREKEYNLISVTPHAKEHLAMTMYGSELGLEKCHIRGYTRTHLDVHLTLGNRVMSGTGNKPFLGPSEDGKMAVPMKSYHDLKVTFHSIDYIEVEIPMSIICRYQWILPEREGGPRKFPRDRGTPEPVDGGSGVPEYLTFYGVRSTRKRDAENEREKDRLERLPPPPPPPSP</sequence>
<evidence type="ECO:0000256" key="1">
    <source>
        <dbReference type="SAM" id="MobiDB-lite"/>
    </source>
</evidence>
<comment type="caution">
    <text evidence="2">The sequence shown here is derived from an EMBL/GenBank/DDBJ whole genome shotgun (WGS) entry which is preliminary data.</text>
</comment>
<name>A0A9W4RHG5_9PEZI</name>
<reference evidence="2" key="1">
    <citation type="submission" date="2022-08" db="EMBL/GenBank/DDBJ databases">
        <authorList>
            <person name="Giroux E."/>
            <person name="Giroux E."/>
        </authorList>
    </citation>
    <scope>NUCLEOTIDE SEQUENCE</scope>
    <source>
        <strain evidence="2">H1091258</strain>
    </source>
</reference>
<dbReference type="Proteomes" id="UP001152533">
    <property type="component" value="Unassembled WGS sequence"/>
</dbReference>
<gene>
    <name evidence="2" type="ORF">CGXH109_LOCUS15269</name>
</gene>
<proteinExistence type="predicted"/>
<dbReference type="AlphaFoldDB" id="A0A9W4RHG5"/>
<feature type="compositionally biased region" description="Pro residues" evidence="1">
    <location>
        <begin position="364"/>
        <end position="373"/>
    </location>
</feature>
<feature type="compositionally biased region" description="Basic and acidic residues" evidence="1">
    <location>
        <begin position="314"/>
        <end position="325"/>
    </location>
</feature>
<accession>A0A9W4RHG5</accession>
<evidence type="ECO:0000313" key="3">
    <source>
        <dbReference type="Proteomes" id="UP001152533"/>
    </source>
</evidence>
<protein>
    <submittedName>
        <fullName evidence="2">Uncharacterized protein</fullName>
    </submittedName>
</protein>